<reference evidence="12" key="1">
    <citation type="submission" date="2018-06" db="EMBL/GenBank/DDBJ databases">
        <authorList>
            <person name="Zhirakovskaya E."/>
        </authorList>
    </citation>
    <scope>NUCLEOTIDE SEQUENCE</scope>
</reference>
<evidence type="ECO:0000256" key="2">
    <source>
        <dbReference type="ARBA" id="ARBA00010136"/>
    </source>
</evidence>
<dbReference type="PANTHER" id="PTHR11533">
    <property type="entry name" value="PROTEASE M1 ZINC METALLOPROTEASE"/>
    <property type="match status" value="1"/>
</dbReference>
<dbReference type="InterPro" id="IPR050344">
    <property type="entry name" value="Peptidase_M1_aminopeptidases"/>
</dbReference>
<dbReference type="CDD" id="cd09603">
    <property type="entry name" value="M1_APN_like"/>
    <property type="match status" value="1"/>
</dbReference>
<evidence type="ECO:0000313" key="12">
    <source>
        <dbReference type="EMBL" id="VAX39529.1"/>
    </source>
</evidence>
<comment type="similarity">
    <text evidence="2">Belongs to the peptidase M1 family.</text>
</comment>
<keyword evidence="4" id="KW-0645">Protease</keyword>
<dbReference type="GO" id="GO:0005615">
    <property type="term" value="C:extracellular space"/>
    <property type="evidence" value="ECO:0007669"/>
    <property type="project" value="TreeGrafter"/>
</dbReference>
<dbReference type="InterPro" id="IPR001930">
    <property type="entry name" value="Peptidase_M1"/>
</dbReference>
<keyword evidence="5" id="KW-0479">Metal-binding</keyword>
<keyword evidence="3" id="KW-0031">Aminopeptidase</keyword>
<evidence type="ECO:0000256" key="6">
    <source>
        <dbReference type="ARBA" id="ARBA00022801"/>
    </source>
</evidence>
<evidence type="ECO:0000256" key="7">
    <source>
        <dbReference type="ARBA" id="ARBA00022833"/>
    </source>
</evidence>
<feature type="domain" description="Peptidase M1 membrane alanine aminopeptidase" evidence="10">
    <location>
        <begin position="281"/>
        <end position="506"/>
    </location>
</feature>
<evidence type="ECO:0000259" key="10">
    <source>
        <dbReference type="Pfam" id="PF01433"/>
    </source>
</evidence>
<dbReference type="InterPro" id="IPR027268">
    <property type="entry name" value="Peptidase_M4/M1_CTD_sf"/>
</dbReference>
<dbReference type="EMBL" id="UOGK01000256">
    <property type="protein sequence ID" value="VAX39529.1"/>
    <property type="molecule type" value="Genomic_DNA"/>
</dbReference>
<evidence type="ECO:0000256" key="8">
    <source>
        <dbReference type="ARBA" id="ARBA00023049"/>
    </source>
</evidence>
<dbReference type="GO" id="GO:0006508">
    <property type="term" value="P:proteolysis"/>
    <property type="evidence" value="ECO:0007669"/>
    <property type="project" value="UniProtKB-KW"/>
</dbReference>
<dbReference type="GO" id="GO:0043171">
    <property type="term" value="P:peptide catabolic process"/>
    <property type="evidence" value="ECO:0007669"/>
    <property type="project" value="TreeGrafter"/>
</dbReference>
<dbReference type="GO" id="GO:0008270">
    <property type="term" value="F:zinc ion binding"/>
    <property type="evidence" value="ECO:0007669"/>
    <property type="project" value="InterPro"/>
</dbReference>
<dbReference type="GO" id="GO:0005737">
    <property type="term" value="C:cytoplasm"/>
    <property type="evidence" value="ECO:0007669"/>
    <property type="project" value="TreeGrafter"/>
</dbReference>
<evidence type="ECO:0000256" key="1">
    <source>
        <dbReference type="ARBA" id="ARBA00001947"/>
    </source>
</evidence>
<name>A0A3B1DB66_9ZZZZ</name>
<dbReference type="SUPFAM" id="SSF55486">
    <property type="entry name" value="Metalloproteases ('zincins'), catalytic domain"/>
    <property type="match status" value="1"/>
</dbReference>
<feature type="domain" description="Aminopeptidase N-like N-terminal" evidence="11">
    <location>
        <begin position="75"/>
        <end position="239"/>
    </location>
</feature>
<feature type="region of interest" description="Disordered" evidence="9">
    <location>
        <begin position="147"/>
        <end position="172"/>
    </location>
</feature>
<dbReference type="PANTHER" id="PTHR11533:SF174">
    <property type="entry name" value="PUROMYCIN-SENSITIVE AMINOPEPTIDASE-RELATED"/>
    <property type="match status" value="1"/>
</dbReference>
<dbReference type="Gene3D" id="1.10.390.10">
    <property type="entry name" value="Neutral Protease Domain 2"/>
    <property type="match status" value="1"/>
</dbReference>
<organism evidence="12">
    <name type="scientific">hydrothermal vent metagenome</name>
    <dbReference type="NCBI Taxonomy" id="652676"/>
    <lineage>
        <taxon>unclassified sequences</taxon>
        <taxon>metagenomes</taxon>
        <taxon>ecological metagenomes</taxon>
    </lineage>
</organism>
<protein>
    <submittedName>
        <fullName evidence="12">Uncharacterized protein</fullName>
    </submittedName>
</protein>
<sequence length="577" mass="64594">MRTRLPVLAASLALLVLVGGGVSPVSAQHESSLRFDAETGRDLHNYLPHRDFDHTHMLLELDFPDFANEPRAIARCSITMTPIGTPREAVRLDAEGMEITSVTLKTQPLAFTHEGTDLRITLPETVRLGESITLVIDYTLEKAQLKPNGKGLSWSPPTRRPDGPSEEAPMLHSQGEPEYARQWFPTFDHPNERLATELLVTVHDGFEVLSNGELRSREVLEDGRVRWHWSQTRPHTPYLVSLVIGKFDIVELGGPDSAYPGLAMPVYGPVGSADSIRASFAKTPAMVAFYEKRFDEPYPWDKYAQSIVRDFAAGAMENTSASTFFPFAASAEPGMLDDIIAHELVHQWFGNLVTCKNWEHLWLQEGWATFGEALWDEEHARARALERGKTPEQAAKAARKAYLRAIRNNFRSASRGAARTSAPDDPALASKLYADPEHVFMKANNPYSRGACVLHMLRERLGDEVFWQGTALFLDQYKDAAVETDDFRKALEEVSGQSLERFFDQWVYRAGVPSVDIELDWEAKSDQADGPGILTVTLRQVQTINADNPAYAMVVPIYLKFAGAANTYVYVETEERQ</sequence>
<keyword evidence="8" id="KW-0482">Metalloprotease</keyword>
<gene>
    <name evidence="12" type="ORF">MNBD_PLANCTO03-1109</name>
</gene>
<dbReference type="GO" id="GO:0070006">
    <property type="term" value="F:metalloaminopeptidase activity"/>
    <property type="evidence" value="ECO:0007669"/>
    <property type="project" value="TreeGrafter"/>
</dbReference>
<evidence type="ECO:0000259" key="11">
    <source>
        <dbReference type="Pfam" id="PF17900"/>
    </source>
</evidence>
<dbReference type="GO" id="GO:0016020">
    <property type="term" value="C:membrane"/>
    <property type="evidence" value="ECO:0007669"/>
    <property type="project" value="TreeGrafter"/>
</dbReference>
<evidence type="ECO:0000256" key="4">
    <source>
        <dbReference type="ARBA" id="ARBA00022670"/>
    </source>
</evidence>
<evidence type="ECO:0000256" key="9">
    <source>
        <dbReference type="SAM" id="MobiDB-lite"/>
    </source>
</evidence>
<evidence type="ECO:0000256" key="5">
    <source>
        <dbReference type="ARBA" id="ARBA00022723"/>
    </source>
</evidence>
<dbReference type="PRINTS" id="PR00756">
    <property type="entry name" value="ALADIPTASE"/>
</dbReference>
<keyword evidence="7" id="KW-0862">Zinc</keyword>
<dbReference type="GO" id="GO:0042277">
    <property type="term" value="F:peptide binding"/>
    <property type="evidence" value="ECO:0007669"/>
    <property type="project" value="TreeGrafter"/>
</dbReference>
<dbReference type="Gene3D" id="2.60.40.1730">
    <property type="entry name" value="tricorn interacting facor f3 domain"/>
    <property type="match status" value="1"/>
</dbReference>
<feature type="non-terminal residue" evidence="12">
    <location>
        <position position="577"/>
    </location>
</feature>
<dbReference type="InterPro" id="IPR045357">
    <property type="entry name" value="Aminopeptidase_N-like_N"/>
</dbReference>
<dbReference type="Pfam" id="PF01433">
    <property type="entry name" value="Peptidase_M1"/>
    <property type="match status" value="1"/>
</dbReference>
<dbReference type="AlphaFoldDB" id="A0A3B1DB66"/>
<dbReference type="Pfam" id="PF17900">
    <property type="entry name" value="Peptidase_M1_N"/>
    <property type="match status" value="1"/>
</dbReference>
<evidence type="ECO:0000256" key="3">
    <source>
        <dbReference type="ARBA" id="ARBA00022438"/>
    </source>
</evidence>
<dbReference type="InterPro" id="IPR014782">
    <property type="entry name" value="Peptidase_M1_dom"/>
</dbReference>
<comment type="cofactor">
    <cofactor evidence="1">
        <name>Zn(2+)</name>
        <dbReference type="ChEBI" id="CHEBI:29105"/>
    </cofactor>
</comment>
<keyword evidence="6" id="KW-0378">Hydrolase</keyword>
<proteinExistence type="inferred from homology"/>
<dbReference type="SUPFAM" id="SSF63737">
    <property type="entry name" value="Leukotriene A4 hydrolase N-terminal domain"/>
    <property type="match status" value="1"/>
</dbReference>
<accession>A0A3B1DB66</accession>
<dbReference type="InterPro" id="IPR042097">
    <property type="entry name" value="Aminopeptidase_N-like_N_sf"/>
</dbReference>